<dbReference type="PRINTS" id="PR00248">
    <property type="entry name" value="GPCRMGR"/>
</dbReference>
<evidence type="ECO:0000256" key="3">
    <source>
        <dbReference type="ARBA" id="ARBA00022989"/>
    </source>
</evidence>
<dbReference type="GO" id="GO:0007214">
    <property type="term" value="P:gamma-aminobutyric acid signaling pathway"/>
    <property type="evidence" value="ECO:0007669"/>
    <property type="project" value="TreeGrafter"/>
</dbReference>
<dbReference type="InterPro" id="IPR001828">
    <property type="entry name" value="ANF_lig-bd_rcpt"/>
</dbReference>
<keyword evidence="8" id="KW-0807">Transducer</keyword>
<dbReference type="PANTHER" id="PTHR10519:SF20">
    <property type="entry name" value="G-PROTEIN COUPLED RECEPTOR 156-RELATED"/>
    <property type="match status" value="1"/>
</dbReference>
<dbReference type="InterPro" id="IPR000337">
    <property type="entry name" value="GPCR_3"/>
</dbReference>
<comment type="subcellular location">
    <subcellularLocation>
        <location evidence="1">Membrane</location>
        <topology evidence="1">Multi-pass membrane protein</topology>
    </subcellularLocation>
</comment>
<sequence length="1181" mass="129275">MLFCMILLLSITHAQQSPFQAPSPQLSSVYYNTSPLADSSNAYSLWQNYSSYLAQHPTNSPPFNFPNGISNISITHDNTSIIETTTNATIVVVPNQNTSGLTEIKVGILLPLSLTGSTVTTELVWSGISAIRLAVNQINKARMIPNAFITLIEKDSYPVSTVDSTGVAQAVYSAVSLLQQGVVGVIGDASSSWTTLSALLTSTLQIPQCSFSAGATSLSDKSQFPYFFRTIPTELMLADVILSFIANRGWKHFSVIYEDDTLGQQLSEHMVLQSPSMNLNVALQQPFFDNGHLADTVGPLQNLTENGARIIFVAASGNQLLTLLTRAAQMNLFTSNYVWLVINQITADLQATIQQLNNTTIAQYLNTTSNSGSSASPSSQQNGIPTSIPPALYNRSTTVSIQVGNRTEVVTLNSGIINYNTSFTGMFMFDNLLALDGFPPYETFIDEWAQLDPQDYPFAGMRSITTNEGLAYSCMMVMARGFRAAIANATDAAVALRRLASGQLGSKLLPQAFNTGYVGPEGPMTFDANGDVTSGNFVIYNVQNGDPITVGTSSNGTLNITGNILYGGGTTVIPADAPPSQAVNPGLTSAPGLVLVVITGLGVMVALGLIALVAAFRKVPTFKASSPLFCILELLGCIFTFVSVLWTILLPSASICYMRPIFLNFGFLLAIGNVVAKNFRVYRIYHNVLLNRTVITDKQLIKVSGVLIVLGMTFTLLYVLISPPRPYYTKIDAMNHFETCKADNPSSTLFVINTIYNGGLLLYAAYLAFRTRTAGSTYKECKQIAFSVYNIVLCAIIAFPISMLAISEYLAQFFVVTICILWATWFTMLALFSPKVYSLWKMRKGLVHFNQVGSAQGQMPLIVDSFTNGEILNLEQMLYRSQLPNQYGRKGSLGSVSISAEKTLHDGMEAITEAHGGTVPVQRRLRWFPFLSAWEMQHVIVFPQQEYFSCFSTESKRGSIYLYSQASVYSNQQDQYVLKVHGLGFRDYLIQVESLDALQRWKALFNRQRNENFSSICNDRPVSEVCSGYSTASYFPPGLKGVGKRSVHHRPPMPNMQDDPDAVSELVNVPLQADTSSLHPLANISSISQPDSAVAADSKHTSMNGSSYPLTSLEPNRRFDPVQRPAPNFPSQHPLSPTYDPFDSYMSSDYDSDISNLYSSRRNYEALRRGSLLSQGSMPDT</sequence>
<feature type="transmembrane region" description="Helical" evidence="10">
    <location>
        <begin position="661"/>
        <end position="679"/>
    </location>
</feature>
<feature type="compositionally biased region" description="Low complexity" evidence="9">
    <location>
        <begin position="369"/>
        <end position="383"/>
    </location>
</feature>
<feature type="transmembrane region" description="Helical" evidence="10">
    <location>
        <begin position="788"/>
        <end position="807"/>
    </location>
</feature>
<dbReference type="PROSITE" id="PS50259">
    <property type="entry name" value="G_PROTEIN_RECEP_F3_4"/>
    <property type="match status" value="1"/>
</dbReference>
<dbReference type="PANTHER" id="PTHR10519">
    <property type="entry name" value="GABA-B RECEPTOR"/>
    <property type="match status" value="1"/>
</dbReference>
<reference evidence="13 14" key="1">
    <citation type="journal article" date="2017" name="Mycologia">
        <title>Bifiguratus adelaidae, gen. et sp. nov., a new member of Mucoromycotina in endophytic and soil-dwelling habitats.</title>
        <authorList>
            <person name="Torres-Cruz T.J."/>
            <person name="Billingsley Tobias T.L."/>
            <person name="Almatruk M."/>
            <person name="Hesse C."/>
            <person name="Kuske C.R."/>
            <person name="Desiro A."/>
            <person name="Benucci G.M."/>
            <person name="Bonito G."/>
            <person name="Stajich J.E."/>
            <person name="Dunlap C."/>
            <person name="Arnold A.E."/>
            <person name="Porras-Alfaro A."/>
        </authorList>
    </citation>
    <scope>NUCLEOTIDE SEQUENCE [LARGE SCALE GENOMIC DNA]</scope>
    <source>
        <strain evidence="13 14">AZ0501</strain>
    </source>
</reference>
<keyword evidence="5 10" id="KW-0472">Membrane</keyword>
<dbReference type="AlphaFoldDB" id="A0A261Y8C7"/>
<evidence type="ECO:0000256" key="7">
    <source>
        <dbReference type="ARBA" id="ARBA00023180"/>
    </source>
</evidence>
<feature type="transmembrane region" description="Helical" evidence="10">
    <location>
        <begin position="628"/>
        <end position="649"/>
    </location>
</feature>
<dbReference type="GO" id="GO:0038039">
    <property type="term" value="C:G protein-coupled receptor heterodimeric complex"/>
    <property type="evidence" value="ECO:0007669"/>
    <property type="project" value="TreeGrafter"/>
</dbReference>
<dbReference type="InterPro" id="IPR002455">
    <property type="entry name" value="GPCR3_GABA-B"/>
</dbReference>
<evidence type="ECO:0000256" key="9">
    <source>
        <dbReference type="SAM" id="MobiDB-lite"/>
    </source>
</evidence>
<feature type="region of interest" description="Disordered" evidence="9">
    <location>
        <begin position="1092"/>
        <end position="1144"/>
    </location>
</feature>
<evidence type="ECO:0000256" key="4">
    <source>
        <dbReference type="ARBA" id="ARBA00023040"/>
    </source>
</evidence>
<evidence type="ECO:0000313" key="13">
    <source>
        <dbReference type="EMBL" id="OZJ06828.1"/>
    </source>
</evidence>
<evidence type="ECO:0000256" key="11">
    <source>
        <dbReference type="SAM" id="SignalP"/>
    </source>
</evidence>
<evidence type="ECO:0000256" key="10">
    <source>
        <dbReference type="SAM" id="Phobius"/>
    </source>
</evidence>
<feature type="signal peptide" evidence="11">
    <location>
        <begin position="1"/>
        <end position="16"/>
    </location>
</feature>
<keyword evidence="2 10" id="KW-0812">Transmembrane</keyword>
<keyword evidence="14" id="KW-1185">Reference proteome</keyword>
<feature type="domain" description="G-protein coupled receptors family 3 profile" evidence="12">
    <location>
        <begin position="591"/>
        <end position="839"/>
    </location>
</feature>
<dbReference type="InterPro" id="IPR028082">
    <property type="entry name" value="Peripla_BP_I"/>
</dbReference>
<dbReference type="EMBL" id="MVBO01000001">
    <property type="protein sequence ID" value="OZJ06828.1"/>
    <property type="molecule type" value="Genomic_DNA"/>
</dbReference>
<evidence type="ECO:0000256" key="8">
    <source>
        <dbReference type="ARBA" id="ARBA00023224"/>
    </source>
</evidence>
<accession>A0A261Y8C7</accession>
<evidence type="ECO:0000313" key="14">
    <source>
        <dbReference type="Proteomes" id="UP000242875"/>
    </source>
</evidence>
<evidence type="ECO:0000256" key="6">
    <source>
        <dbReference type="ARBA" id="ARBA00023170"/>
    </source>
</evidence>
<dbReference type="PRINTS" id="PR01176">
    <property type="entry name" value="GABABRECEPTR"/>
</dbReference>
<feature type="chain" id="PRO_5013192956" description="G-protein coupled receptors family 3 profile domain-containing protein" evidence="11">
    <location>
        <begin position="17"/>
        <end position="1181"/>
    </location>
</feature>
<feature type="compositionally biased region" description="Polar residues" evidence="9">
    <location>
        <begin position="1101"/>
        <end position="1114"/>
    </location>
</feature>
<feature type="transmembrane region" description="Helical" evidence="10">
    <location>
        <begin position="813"/>
        <end position="833"/>
    </location>
</feature>
<keyword evidence="6" id="KW-0675">Receptor</keyword>
<feature type="transmembrane region" description="Helical" evidence="10">
    <location>
        <begin position="749"/>
        <end position="768"/>
    </location>
</feature>
<evidence type="ECO:0000256" key="1">
    <source>
        <dbReference type="ARBA" id="ARBA00004141"/>
    </source>
</evidence>
<keyword evidence="7" id="KW-0325">Glycoprotein</keyword>
<keyword evidence="11" id="KW-0732">Signal</keyword>
<evidence type="ECO:0000259" key="12">
    <source>
        <dbReference type="PROSITE" id="PS50259"/>
    </source>
</evidence>
<dbReference type="OrthoDB" id="5984008at2759"/>
<protein>
    <recommendedName>
        <fullName evidence="12">G-protein coupled receptors family 3 profile domain-containing protein</fullName>
    </recommendedName>
</protein>
<keyword evidence="4" id="KW-0297">G-protein coupled receptor</keyword>
<evidence type="ECO:0000256" key="2">
    <source>
        <dbReference type="ARBA" id="ARBA00022692"/>
    </source>
</evidence>
<keyword evidence="3 10" id="KW-1133">Transmembrane helix</keyword>
<evidence type="ECO:0000256" key="5">
    <source>
        <dbReference type="ARBA" id="ARBA00023136"/>
    </source>
</evidence>
<feature type="transmembrane region" description="Helical" evidence="10">
    <location>
        <begin position="593"/>
        <end position="616"/>
    </location>
</feature>
<dbReference type="Pfam" id="PF01094">
    <property type="entry name" value="ANF_receptor"/>
    <property type="match status" value="1"/>
</dbReference>
<proteinExistence type="predicted"/>
<dbReference type="SUPFAM" id="SSF53822">
    <property type="entry name" value="Periplasmic binding protein-like I"/>
    <property type="match status" value="1"/>
</dbReference>
<gene>
    <name evidence="13" type="ORF">BZG36_00060</name>
</gene>
<comment type="caution">
    <text evidence="13">The sequence shown here is derived from an EMBL/GenBank/DDBJ whole genome shotgun (WGS) entry which is preliminary data.</text>
</comment>
<dbReference type="InterPro" id="IPR017978">
    <property type="entry name" value="GPCR_3_C"/>
</dbReference>
<feature type="transmembrane region" description="Helical" evidence="10">
    <location>
        <begin position="700"/>
        <end position="721"/>
    </location>
</feature>
<dbReference type="GO" id="GO:0004965">
    <property type="term" value="F:G protein-coupled GABA receptor activity"/>
    <property type="evidence" value="ECO:0007669"/>
    <property type="project" value="InterPro"/>
</dbReference>
<dbReference type="Gene3D" id="3.40.50.2300">
    <property type="match status" value="2"/>
</dbReference>
<dbReference type="CDD" id="cd15047">
    <property type="entry name" value="7tmC_GABA-B-like"/>
    <property type="match status" value="1"/>
</dbReference>
<feature type="region of interest" description="Disordered" evidence="9">
    <location>
        <begin position="368"/>
        <end position="387"/>
    </location>
</feature>
<dbReference type="Pfam" id="PF00003">
    <property type="entry name" value="7tm_3"/>
    <property type="match status" value="1"/>
</dbReference>
<name>A0A261Y8C7_9FUNG</name>
<dbReference type="Proteomes" id="UP000242875">
    <property type="component" value="Unassembled WGS sequence"/>
</dbReference>
<organism evidence="13 14">
    <name type="scientific">Bifiguratus adelaidae</name>
    <dbReference type="NCBI Taxonomy" id="1938954"/>
    <lineage>
        <taxon>Eukaryota</taxon>
        <taxon>Fungi</taxon>
        <taxon>Fungi incertae sedis</taxon>
        <taxon>Mucoromycota</taxon>
        <taxon>Mucoromycotina</taxon>
        <taxon>Endogonomycetes</taxon>
        <taxon>Endogonales</taxon>
        <taxon>Endogonales incertae sedis</taxon>
        <taxon>Bifiguratus</taxon>
    </lineage>
</organism>